<evidence type="ECO:0000313" key="8">
    <source>
        <dbReference type="Proteomes" id="UP000235803"/>
    </source>
</evidence>
<dbReference type="EMBL" id="PNRF01000019">
    <property type="protein sequence ID" value="PMR75454.1"/>
    <property type="molecule type" value="Genomic_DNA"/>
</dbReference>
<comment type="similarity">
    <text evidence="2">Belongs to the AAA ATPase family. RarA/MGS1/WRNIP1 subfamily.</text>
</comment>
<comment type="function">
    <text evidence="1">DNA-dependent ATPase that plays important roles in cellular responses to stalled DNA replication processes.</text>
</comment>
<evidence type="ECO:0000256" key="5">
    <source>
        <dbReference type="ARBA" id="ARBA00022840"/>
    </source>
</evidence>
<dbReference type="GO" id="GO:0000731">
    <property type="term" value="P:DNA synthesis involved in DNA repair"/>
    <property type="evidence" value="ECO:0007669"/>
    <property type="project" value="TreeGrafter"/>
</dbReference>
<dbReference type="AlphaFoldDB" id="A0A2N7U4V8"/>
<accession>A0A2N7U4V8</accession>
<dbReference type="Proteomes" id="UP000235803">
    <property type="component" value="Unassembled WGS sequence"/>
</dbReference>
<organism evidence="7 8">
    <name type="scientific">Billgrantia endophytica</name>
    <dbReference type="NCBI Taxonomy" id="2033802"/>
    <lineage>
        <taxon>Bacteria</taxon>
        <taxon>Pseudomonadati</taxon>
        <taxon>Pseudomonadota</taxon>
        <taxon>Gammaproteobacteria</taxon>
        <taxon>Oceanospirillales</taxon>
        <taxon>Halomonadaceae</taxon>
        <taxon>Billgrantia</taxon>
    </lineage>
</organism>
<dbReference type="Pfam" id="PF12002">
    <property type="entry name" value="MgsA_C"/>
    <property type="match status" value="1"/>
</dbReference>
<dbReference type="Gene3D" id="1.20.272.10">
    <property type="match status" value="1"/>
</dbReference>
<dbReference type="SMART" id="SM00382">
    <property type="entry name" value="AAA"/>
    <property type="match status" value="1"/>
</dbReference>
<dbReference type="InterPro" id="IPR051314">
    <property type="entry name" value="AAA_ATPase_RarA/MGS1/WRNIP1"/>
</dbReference>
<dbReference type="InterPro" id="IPR021886">
    <property type="entry name" value="MgsA_C"/>
</dbReference>
<dbReference type="Gene3D" id="3.40.50.300">
    <property type="entry name" value="P-loop containing nucleotide triphosphate hydrolases"/>
    <property type="match status" value="1"/>
</dbReference>
<dbReference type="FunFam" id="3.40.50.300:FF:000137">
    <property type="entry name" value="Replication-associated recombination protein A"/>
    <property type="match status" value="1"/>
</dbReference>
<evidence type="ECO:0000259" key="6">
    <source>
        <dbReference type="SMART" id="SM00382"/>
    </source>
</evidence>
<dbReference type="GO" id="GO:0006261">
    <property type="term" value="P:DNA-templated DNA replication"/>
    <property type="evidence" value="ECO:0007669"/>
    <property type="project" value="TreeGrafter"/>
</dbReference>
<dbReference type="OrthoDB" id="9778364at2"/>
<dbReference type="GO" id="GO:0003677">
    <property type="term" value="F:DNA binding"/>
    <property type="evidence" value="ECO:0007669"/>
    <property type="project" value="InterPro"/>
</dbReference>
<dbReference type="GO" id="GO:0017116">
    <property type="term" value="F:single-stranded DNA helicase activity"/>
    <property type="evidence" value="ECO:0007669"/>
    <property type="project" value="TreeGrafter"/>
</dbReference>
<feature type="domain" description="AAA+ ATPase" evidence="6">
    <location>
        <begin position="47"/>
        <end position="163"/>
    </location>
</feature>
<dbReference type="SUPFAM" id="SSF52540">
    <property type="entry name" value="P-loop containing nucleoside triphosphate hydrolases"/>
    <property type="match status" value="1"/>
</dbReference>
<gene>
    <name evidence="7" type="ORF">C1H69_09510</name>
</gene>
<dbReference type="PANTHER" id="PTHR13779">
    <property type="entry name" value="WERNER HELICASE-INTERACTING PROTEIN 1 FAMILY MEMBER"/>
    <property type="match status" value="1"/>
</dbReference>
<evidence type="ECO:0000256" key="4">
    <source>
        <dbReference type="ARBA" id="ARBA00022741"/>
    </source>
</evidence>
<proteinExistence type="inferred from homology"/>
<dbReference type="InterPro" id="IPR003959">
    <property type="entry name" value="ATPase_AAA_core"/>
</dbReference>
<keyword evidence="8" id="KW-1185">Reference proteome</keyword>
<evidence type="ECO:0000256" key="3">
    <source>
        <dbReference type="ARBA" id="ARBA00020776"/>
    </source>
</evidence>
<evidence type="ECO:0000256" key="1">
    <source>
        <dbReference type="ARBA" id="ARBA00002393"/>
    </source>
</evidence>
<reference evidence="7 8" key="1">
    <citation type="submission" date="2018-01" db="EMBL/GenBank/DDBJ databases">
        <title>Halomonas endophytica sp. nov., isolated from storage liquid in the stems of Populus euphratica.</title>
        <authorList>
            <person name="Chen C."/>
        </authorList>
    </citation>
    <scope>NUCLEOTIDE SEQUENCE [LARGE SCALE GENOMIC DNA]</scope>
    <source>
        <strain evidence="7 8">MC28</strain>
    </source>
</reference>
<evidence type="ECO:0000313" key="7">
    <source>
        <dbReference type="EMBL" id="PMR75454.1"/>
    </source>
</evidence>
<protein>
    <recommendedName>
        <fullName evidence="3">Replication-associated recombination protein A</fullName>
    </recommendedName>
</protein>
<dbReference type="GO" id="GO:0016887">
    <property type="term" value="F:ATP hydrolysis activity"/>
    <property type="evidence" value="ECO:0007669"/>
    <property type="project" value="InterPro"/>
</dbReference>
<dbReference type="GO" id="GO:0005524">
    <property type="term" value="F:ATP binding"/>
    <property type="evidence" value="ECO:0007669"/>
    <property type="project" value="UniProtKB-KW"/>
</dbReference>
<dbReference type="Gene3D" id="1.10.3710.10">
    <property type="entry name" value="DNA polymerase III clamp loader subunits, C-terminal domain"/>
    <property type="match status" value="1"/>
</dbReference>
<comment type="caution">
    <text evidence="7">The sequence shown here is derived from an EMBL/GenBank/DDBJ whole genome shotgun (WGS) entry which is preliminary data.</text>
</comment>
<keyword evidence="5" id="KW-0067">ATP-binding</keyword>
<dbReference type="PANTHER" id="PTHR13779:SF7">
    <property type="entry name" value="ATPASE WRNIP1"/>
    <property type="match status" value="1"/>
</dbReference>
<dbReference type="Pfam" id="PF00004">
    <property type="entry name" value="AAA"/>
    <property type="match status" value="1"/>
</dbReference>
<evidence type="ECO:0000256" key="2">
    <source>
        <dbReference type="ARBA" id="ARBA00008959"/>
    </source>
</evidence>
<dbReference type="GO" id="GO:0008047">
    <property type="term" value="F:enzyme activator activity"/>
    <property type="evidence" value="ECO:0007669"/>
    <property type="project" value="TreeGrafter"/>
</dbReference>
<sequence length="444" mass="48681">MDLFGQASDDAAPLAYRMRPRRLNDYVGQQALVGPGKPLRRMAETGMVRSMILWGPPGVGKTTLAEILAAESGARLERLSAVMAGVKDIREAVSRAQIARDQGQQTLMFLDELHRLNKSQQDALLPHVESGLLTLIGATTENPSFEVNSALLSRARVHVLKPLEEAELVVVLRKALEDEEHGLGSRRIAVADDILMLLARAAAGDARRALGLLETACDFTVDEGDGERLPREALEAAMGHQTSAFDKQGDYYYDLLSAIHKSVRSSRQDAALLYIARFLQGGGDPLDVIRRLAAIASEDVGNADPRALPLVMAAWDAYLRLGDYEGQRAIAHVAIHLAIAPKSNAIDRAWNAARSFVAAQPSLEVPTYLRNAPTKLMESLGHGQGYRYAHNEPDGYPAGSEHDCWPEALPRKPFYQPTEHGQEKRYAQLMAWRAELDARADEDG</sequence>
<dbReference type="InterPro" id="IPR008921">
    <property type="entry name" value="DNA_pol3_clamp-load_cplx_C"/>
</dbReference>
<keyword evidence="4" id="KW-0547">Nucleotide-binding</keyword>
<dbReference type="InterPro" id="IPR032423">
    <property type="entry name" value="AAA_assoc_2"/>
</dbReference>
<dbReference type="InterPro" id="IPR003593">
    <property type="entry name" value="AAA+_ATPase"/>
</dbReference>
<name>A0A2N7U4V8_9GAMM</name>
<dbReference type="Pfam" id="PF16193">
    <property type="entry name" value="AAA_assoc_2"/>
    <property type="match status" value="1"/>
</dbReference>
<dbReference type="RefSeq" id="WP_102653169.1">
    <property type="nucleotide sequence ID" value="NZ_PNRF01000019.1"/>
</dbReference>
<dbReference type="SUPFAM" id="SSF48019">
    <property type="entry name" value="post-AAA+ oligomerization domain-like"/>
    <property type="match status" value="1"/>
</dbReference>
<dbReference type="InterPro" id="IPR027417">
    <property type="entry name" value="P-loop_NTPase"/>
</dbReference>
<dbReference type="CDD" id="cd00009">
    <property type="entry name" value="AAA"/>
    <property type="match status" value="1"/>
</dbReference>
<dbReference type="Gene3D" id="1.10.8.60">
    <property type="match status" value="1"/>
</dbReference>